<dbReference type="InterPro" id="IPR008983">
    <property type="entry name" value="Tumour_necrosis_fac-like_dom"/>
</dbReference>
<dbReference type="InterPro" id="IPR001073">
    <property type="entry name" value="C1q_dom"/>
</dbReference>
<feature type="domain" description="C1q" evidence="4">
    <location>
        <begin position="271"/>
        <end position="406"/>
    </location>
</feature>
<keyword evidence="1 3" id="KW-0732">Signal</keyword>
<dbReference type="PANTHER" id="PTHR36191">
    <property type="entry name" value="ENDO/EXONUCLEASE/PHOSPHATASE DOMAIN-CONTAINING PROTEIN-RELATED"/>
    <property type="match status" value="1"/>
</dbReference>
<dbReference type="SMART" id="SM00110">
    <property type="entry name" value="C1Q"/>
    <property type="match status" value="1"/>
</dbReference>
<dbReference type="GeneTree" id="ENSGT00940000156038"/>
<evidence type="ECO:0000313" key="6">
    <source>
        <dbReference type="Proteomes" id="UP000314982"/>
    </source>
</evidence>
<dbReference type="InterPro" id="IPR057774">
    <property type="entry name" value="D8C_UMOD/GP2/OIT3-like"/>
</dbReference>
<dbReference type="Pfam" id="PF00386">
    <property type="entry name" value="C1q"/>
    <property type="match status" value="1"/>
</dbReference>
<dbReference type="Gene3D" id="2.60.120.40">
    <property type="match status" value="1"/>
</dbReference>
<evidence type="ECO:0000256" key="3">
    <source>
        <dbReference type="SAM" id="SignalP"/>
    </source>
</evidence>
<sequence length="406" mass="46397">MQCFKMIALAVAVFFAMLTSYTVGSVGNASSVEFKIWKFEDQPLVMQLAAVHKEMEHFKCEQSNIRQQLEALNQMLTRPKNETTTEIVGSTSLVYPPNNGEEDIVWSSEEEDSMRPFDPCFRYTVLDQPWRATNTSIKNKMCDRNVKWRGWYRLFYKGNSLQMPGRCVPMNKCGTHSPLWLAGPHPKRRDGIVTRKVCGHWNKNCCAFKSTPIKVKKCQGNYYVYKFTKPTTCHLAYCADINTIVCGKCRKSETCVSRDNINWRCKKKPKPLKRKVHFFASYPRPISGKVNRIMYRTVLVNVGRAFNRRTGVFRAPVKGVYQFFFSTQSGGNSVKTDLWLVINNYWVAVSHTKIRSPSTVGNLSTYMTFLRRGSLVYVSQDCGSSWANAASNTITFGGSLLVQSKR</sequence>
<feature type="signal peptide" evidence="3">
    <location>
        <begin position="1"/>
        <end position="24"/>
    </location>
</feature>
<evidence type="ECO:0000259" key="4">
    <source>
        <dbReference type="PROSITE" id="PS50871"/>
    </source>
</evidence>
<evidence type="ECO:0000313" key="5">
    <source>
        <dbReference type="Ensembl" id="ENSHHUP00000065945.1"/>
    </source>
</evidence>
<reference evidence="5" key="2">
    <citation type="submission" date="2025-08" db="UniProtKB">
        <authorList>
            <consortium name="Ensembl"/>
        </authorList>
    </citation>
    <scope>IDENTIFICATION</scope>
</reference>
<name>A0A4W5PWH4_9TELE</name>
<dbReference type="AlphaFoldDB" id="A0A4W5PWH4"/>
<dbReference type="Ensembl" id="ENSHHUT00000068176.1">
    <property type="protein sequence ID" value="ENSHHUP00000065945.1"/>
    <property type="gene ID" value="ENSHHUG00000038905.1"/>
</dbReference>
<proteinExistence type="predicted"/>
<evidence type="ECO:0000256" key="1">
    <source>
        <dbReference type="ARBA" id="ARBA00022729"/>
    </source>
</evidence>
<reference evidence="6" key="1">
    <citation type="submission" date="2018-06" db="EMBL/GenBank/DDBJ databases">
        <title>Genome assembly of Danube salmon.</title>
        <authorList>
            <person name="Macqueen D.J."/>
            <person name="Gundappa M.K."/>
        </authorList>
    </citation>
    <scope>NUCLEOTIDE SEQUENCE [LARGE SCALE GENOMIC DNA]</scope>
</reference>
<organism evidence="5 6">
    <name type="scientific">Hucho hucho</name>
    <name type="common">huchen</name>
    <dbReference type="NCBI Taxonomy" id="62062"/>
    <lineage>
        <taxon>Eukaryota</taxon>
        <taxon>Metazoa</taxon>
        <taxon>Chordata</taxon>
        <taxon>Craniata</taxon>
        <taxon>Vertebrata</taxon>
        <taxon>Euteleostomi</taxon>
        <taxon>Actinopterygii</taxon>
        <taxon>Neopterygii</taxon>
        <taxon>Teleostei</taxon>
        <taxon>Protacanthopterygii</taxon>
        <taxon>Salmoniformes</taxon>
        <taxon>Salmonidae</taxon>
        <taxon>Salmoninae</taxon>
        <taxon>Hucho</taxon>
    </lineage>
</organism>
<reference evidence="5" key="3">
    <citation type="submission" date="2025-09" db="UniProtKB">
        <authorList>
            <consortium name="Ensembl"/>
        </authorList>
    </citation>
    <scope>IDENTIFICATION</scope>
</reference>
<dbReference type="STRING" id="62062.ENSHHUP00000065945"/>
<accession>A0A4W5PWH4</accession>
<keyword evidence="2" id="KW-1015">Disulfide bond</keyword>
<dbReference type="PROSITE" id="PS50871">
    <property type="entry name" value="C1Q"/>
    <property type="match status" value="1"/>
</dbReference>
<evidence type="ECO:0000256" key="2">
    <source>
        <dbReference type="ARBA" id="ARBA00023157"/>
    </source>
</evidence>
<dbReference type="Proteomes" id="UP000314982">
    <property type="component" value="Unassembled WGS sequence"/>
</dbReference>
<keyword evidence="6" id="KW-1185">Reference proteome</keyword>
<dbReference type="SUPFAM" id="SSF49842">
    <property type="entry name" value="TNF-like"/>
    <property type="match status" value="1"/>
</dbReference>
<feature type="chain" id="PRO_5021197163" evidence="3">
    <location>
        <begin position="25"/>
        <end position="406"/>
    </location>
</feature>
<protein>
    <submittedName>
        <fullName evidence="5">Si:ch73-180n10.1</fullName>
    </submittedName>
</protein>
<dbReference type="PANTHER" id="PTHR36191:SF4">
    <property type="entry name" value="VWFD DOMAIN-CONTAINING PROTEIN"/>
    <property type="match status" value="1"/>
</dbReference>
<dbReference type="Pfam" id="PF23283">
    <property type="entry name" value="D8C_UMOD"/>
    <property type="match status" value="1"/>
</dbReference>